<protein>
    <submittedName>
        <fullName evidence="2">Uncharacterized protein</fullName>
    </submittedName>
</protein>
<evidence type="ECO:0000313" key="2">
    <source>
        <dbReference type="EMBL" id="PQM49651.1"/>
    </source>
</evidence>
<dbReference type="AlphaFoldDB" id="A0A2S8BSN3"/>
<comment type="caution">
    <text evidence="2">The sequence shown here is derived from an EMBL/GenBank/DDBJ whole genome shotgun (WGS) entry which is preliminary data.</text>
</comment>
<sequence>MQSLVDSVAIKGQTASAIQEQAKTLINSLTFTAAGAWRMHHIVDLFSRDMTITKDFFTKPPELSAWVEDPGRKPEDFGWLNNLATSFVKNNYNPPVEFVANNHPWLPVDSASVPSDPSGPGPTSSTPQAGSPGGLPGDMNAGGLGTPEGLLGGTDPTAGRGQGGNPASALDGAGKAAQSAGDAAGKAANSAGQAGQGLGKAAQDAAGKLLNGKNGAGSLPEAR</sequence>
<feature type="compositionally biased region" description="Low complexity" evidence="1">
    <location>
        <begin position="109"/>
        <end position="130"/>
    </location>
</feature>
<feature type="compositionally biased region" description="Low complexity" evidence="1">
    <location>
        <begin position="171"/>
        <end position="202"/>
    </location>
</feature>
<organism evidence="2 3">
    <name type="scientific">Mycobacterium talmoniae</name>
    <dbReference type="NCBI Taxonomy" id="1858794"/>
    <lineage>
        <taxon>Bacteria</taxon>
        <taxon>Bacillati</taxon>
        <taxon>Actinomycetota</taxon>
        <taxon>Actinomycetes</taxon>
        <taxon>Mycobacteriales</taxon>
        <taxon>Mycobacteriaceae</taxon>
        <taxon>Mycobacterium</taxon>
    </lineage>
</organism>
<feature type="region of interest" description="Disordered" evidence="1">
    <location>
        <begin position="109"/>
        <end position="202"/>
    </location>
</feature>
<reference evidence="2 3" key="1">
    <citation type="journal article" date="2017" name="Int. J. Syst. Evol. Microbiol.">
        <title>Mycobacterium talmoniae sp. nov., a slowly growing mycobacterium isolated from human respiratory samples.</title>
        <authorList>
            <person name="Davidson R.M."/>
            <person name="DeGroote M.A."/>
            <person name="Marola J.L."/>
            <person name="Buss S."/>
            <person name="Jones V."/>
            <person name="McNeil M.R."/>
            <person name="Freifeld A.G."/>
            <person name="Elaine Epperson L."/>
            <person name="Hasan N.A."/>
            <person name="Jackson M."/>
            <person name="Iwen P.C."/>
            <person name="Salfinger M."/>
            <person name="Strong M."/>
        </authorList>
    </citation>
    <scope>NUCLEOTIDE SEQUENCE [LARGE SCALE GENOMIC DNA]</scope>
    <source>
        <strain evidence="2 3">ATCC BAA-2683</strain>
    </source>
</reference>
<feature type="compositionally biased region" description="Gly residues" evidence="1">
    <location>
        <begin position="131"/>
        <end position="152"/>
    </location>
</feature>
<accession>A0A2S8BSN3</accession>
<dbReference type="EMBL" id="PPEA01000023">
    <property type="protein sequence ID" value="PQM49651.1"/>
    <property type="molecule type" value="Genomic_DNA"/>
</dbReference>
<gene>
    <name evidence="2" type="ORF">C1Y40_00117</name>
</gene>
<proteinExistence type="predicted"/>
<name>A0A2S8BSN3_9MYCO</name>
<evidence type="ECO:0000256" key="1">
    <source>
        <dbReference type="SAM" id="MobiDB-lite"/>
    </source>
</evidence>
<dbReference type="Proteomes" id="UP000238296">
    <property type="component" value="Unassembled WGS sequence"/>
</dbReference>
<evidence type="ECO:0000313" key="3">
    <source>
        <dbReference type="Proteomes" id="UP000238296"/>
    </source>
</evidence>